<protein>
    <submittedName>
        <fullName evidence="2">Uncharacterized protein</fullName>
    </submittedName>
</protein>
<accession>A0A9Q1HL46</accession>
<proteinExistence type="predicted"/>
<evidence type="ECO:0000256" key="1">
    <source>
        <dbReference type="SAM" id="Phobius"/>
    </source>
</evidence>
<dbReference type="OrthoDB" id="10666543at2759"/>
<name>A0A9Q1HL46_HOLLE</name>
<keyword evidence="1" id="KW-0472">Membrane</keyword>
<reference evidence="2" key="1">
    <citation type="submission" date="2021-10" db="EMBL/GenBank/DDBJ databases">
        <title>Tropical sea cucumber genome reveals ecological adaptation and Cuvierian tubules defense mechanism.</title>
        <authorList>
            <person name="Chen T."/>
        </authorList>
    </citation>
    <scope>NUCLEOTIDE SEQUENCE</scope>
    <source>
        <strain evidence="2">Nanhai2018</strain>
        <tissue evidence="2">Muscle</tissue>
    </source>
</reference>
<keyword evidence="3" id="KW-1185">Reference proteome</keyword>
<gene>
    <name evidence="2" type="ORF">HOLleu_02020</name>
</gene>
<feature type="transmembrane region" description="Helical" evidence="1">
    <location>
        <begin position="42"/>
        <end position="66"/>
    </location>
</feature>
<sequence length="515" mass="58710">MFPKGQQKKKDTVVVMVDGKSPQTIPTMDSPPEPQKIPKCRLLVVLTVVLILALLLLAGYCAWLFFSYETDVLPFKQTHDPDFIIRPTELSRDDNHVTTAPPKIKGNFFTDQNNDDNLIGDFVFSDSSVESVYDSSEPYGSSESAYPSYIWSEDVVSSSESESDSSLVDTTIKSDRFLWDKRKNTFMERWREWRDSLLKDKESGDYSSDDSEQSYYVMPSFWFQTRNDNELPFDKPDSESLWAGWLENSDEDTPSESSWTESSRFSSEWLEYEFGSGDFSEWDSELSSELYLGLDDDDYYSSEDGSGSFSSYYDVFEDFGDFIPQHLTPSPVIDRLPPERIEVAVCSWPSRIFERNKGESEIQLAQLSNHFSCVYDNSFSITSIDEKDGTTSSRTILSDFDNSIIAMNIKNFTTMLPTSVCYISFFPNVPEMDDNDSDYSGDYSGDYAESWDDEMEGSGMLDEVESLGQTVVIRNPVLLGGDIKFMSRRISDFCSTSTKFWASLITVKKKPHSIK</sequence>
<keyword evidence="1" id="KW-1133">Transmembrane helix</keyword>
<keyword evidence="1" id="KW-0812">Transmembrane</keyword>
<comment type="caution">
    <text evidence="2">The sequence shown here is derived from an EMBL/GenBank/DDBJ whole genome shotgun (WGS) entry which is preliminary data.</text>
</comment>
<evidence type="ECO:0000313" key="3">
    <source>
        <dbReference type="Proteomes" id="UP001152320"/>
    </source>
</evidence>
<organism evidence="2 3">
    <name type="scientific">Holothuria leucospilota</name>
    <name type="common">Black long sea cucumber</name>
    <name type="synonym">Mertensiothuria leucospilota</name>
    <dbReference type="NCBI Taxonomy" id="206669"/>
    <lineage>
        <taxon>Eukaryota</taxon>
        <taxon>Metazoa</taxon>
        <taxon>Echinodermata</taxon>
        <taxon>Eleutherozoa</taxon>
        <taxon>Echinozoa</taxon>
        <taxon>Holothuroidea</taxon>
        <taxon>Aspidochirotacea</taxon>
        <taxon>Aspidochirotida</taxon>
        <taxon>Holothuriidae</taxon>
        <taxon>Holothuria</taxon>
    </lineage>
</organism>
<dbReference type="Proteomes" id="UP001152320">
    <property type="component" value="Chromosome 1"/>
</dbReference>
<dbReference type="AlphaFoldDB" id="A0A9Q1HL46"/>
<evidence type="ECO:0000313" key="2">
    <source>
        <dbReference type="EMBL" id="KAJ8049321.1"/>
    </source>
</evidence>
<dbReference type="EMBL" id="JAIZAY010000001">
    <property type="protein sequence ID" value="KAJ8049321.1"/>
    <property type="molecule type" value="Genomic_DNA"/>
</dbReference>